<feature type="compositionally biased region" description="Low complexity" evidence="2">
    <location>
        <begin position="1"/>
        <end position="10"/>
    </location>
</feature>
<dbReference type="EMBL" id="JAUSUZ010000001">
    <property type="protein sequence ID" value="MDQ0365246.1"/>
    <property type="molecule type" value="Genomic_DNA"/>
</dbReference>
<feature type="coiled-coil region" evidence="1">
    <location>
        <begin position="77"/>
        <end position="104"/>
    </location>
</feature>
<dbReference type="Proteomes" id="UP001240236">
    <property type="component" value="Unassembled WGS sequence"/>
</dbReference>
<feature type="region of interest" description="Disordered" evidence="2">
    <location>
        <begin position="1"/>
        <end position="26"/>
    </location>
</feature>
<keyword evidence="1" id="KW-0175">Coiled coil</keyword>
<name>A0AAE3VWY2_9ACTN</name>
<evidence type="ECO:0000256" key="2">
    <source>
        <dbReference type="SAM" id="MobiDB-lite"/>
    </source>
</evidence>
<keyword evidence="3" id="KW-0472">Membrane</keyword>
<reference evidence="4 5" key="1">
    <citation type="submission" date="2023-07" db="EMBL/GenBank/DDBJ databases">
        <title>Sequencing the genomes of 1000 actinobacteria strains.</title>
        <authorList>
            <person name="Klenk H.-P."/>
        </authorList>
    </citation>
    <scope>NUCLEOTIDE SEQUENCE [LARGE SCALE GENOMIC DNA]</scope>
    <source>
        <strain evidence="4 5">DSM 44709</strain>
    </source>
</reference>
<feature type="compositionally biased region" description="Pro residues" evidence="2">
    <location>
        <begin position="11"/>
        <end position="26"/>
    </location>
</feature>
<keyword evidence="3" id="KW-1133">Transmembrane helix</keyword>
<organism evidence="4 5">
    <name type="scientific">Catenuloplanes indicus</name>
    <dbReference type="NCBI Taxonomy" id="137267"/>
    <lineage>
        <taxon>Bacteria</taxon>
        <taxon>Bacillati</taxon>
        <taxon>Actinomycetota</taxon>
        <taxon>Actinomycetes</taxon>
        <taxon>Micromonosporales</taxon>
        <taxon>Micromonosporaceae</taxon>
        <taxon>Catenuloplanes</taxon>
    </lineage>
</organism>
<proteinExistence type="predicted"/>
<evidence type="ECO:0000256" key="1">
    <source>
        <dbReference type="SAM" id="Coils"/>
    </source>
</evidence>
<comment type="caution">
    <text evidence="4">The sequence shown here is derived from an EMBL/GenBank/DDBJ whole genome shotgun (WGS) entry which is preliminary data.</text>
</comment>
<feature type="transmembrane region" description="Helical" evidence="3">
    <location>
        <begin position="36"/>
        <end position="57"/>
    </location>
</feature>
<evidence type="ECO:0000313" key="4">
    <source>
        <dbReference type="EMBL" id="MDQ0365246.1"/>
    </source>
</evidence>
<protein>
    <submittedName>
        <fullName evidence="4">Uncharacterized protein HemX</fullName>
    </submittedName>
</protein>
<dbReference type="RefSeq" id="WP_307237645.1">
    <property type="nucleotide sequence ID" value="NZ_JAUSUZ010000001.1"/>
</dbReference>
<sequence length="150" mass="16385">MSYPQYGPEGQPYPAPAGPAYSTPPPARQQLPVTTLVLGVVCLLLLVLAGIGLGLYVNERRRHNATEALLRDRDTTITETESRADDLDARLNNTEDQLSEITGERDALLPCMRRAQEIFDALRRDDDDDLGTALEMGITACAEAEEAVDS</sequence>
<accession>A0AAE3VWY2</accession>
<keyword evidence="5" id="KW-1185">Reference proteome</keyword>
<dbReference type="AlphaFoldDB" id="A0AAE3VWY2"/>
<evidence type="ECO:0000313" key="5">
    <source>
        <dbReference type="Proteomes" id="UP001240236"/>
    </source>
</evidence>
<evidence type="ECO:0000256" key="3">
    <source>
        <dbReference type="SAM" id="Phobius"/>
    </source>
</evidence>
<gene>
    <name evidence="4" type="ORF">J2S42_001915</name>
</gene>
<keyword evidence="3" id="KW-0812">Transmembrane</keyword>